<gene>
    <name evidence="5" type="ORF">DPMN_164459</name>
</gene>
<evidence type="ECO:0000256" key="3">
    <source>
        <dbReference type="ARBA" id="ARBA00023157"/>
    </source>
</evidence>
<protein>
    <recommendedName>
        <fullName evidence="4">NTR domain-containing protein</fullName>
    </recommendedName>
</protein>
<evidence type="ECO:0000259" key="4">
    <source>
        <dbReference type="PROSITE" id="PS50189"/>
    </source>
</evidence>
<feature type="domain" description="NTR" evidence="4">
    <location>
        <begin position="34"/>
        <end position="173"/>
    </location>
</feature>
<keyword evidence="2" id="KW-0964">Secreted</keyword>
<evidence type="ECO:0000256" key="1">
    <source>
        <dbReference type="ARBA" id="ARBA00004613"/>
    </source>
</evidence>
<evidence type="ECO:0000313" key="6">
    <source>
        <dbReference type="Proteomes" id="UP000828390"/>
    </source>
</evidence>
<comment type="subcellular location">
    <subcellularLocation>
        <location evidence="1">Secreted</location>
    </subcellularLocation>
</comment>
<proteinExistence type="predicted"/>
<organism evidence="5 6">
    <name type="scientific">Dreissena polymorpha</name>
    <name type="common">Zebra mussel</name>
    <name type="synonym">Mytilus polymorpha</name>
    <dbReference type="NCBI Taxonomy" id="45954"/>
    <lineage>
        <taxon>Eukaryota</taxon>
        <taxon>Metazoa</taxon>
        <taxon>Spiralia</taxon>
        <taxon>Lophotrochozoa</taxon>
        <taxon>Mollusca</taxon>
        <taxon>Bivalvia</taxon>
        <taxon>Autobranchia</taxon>
        <taxon>Heteroconchia</taxon>
        <taxon>Euheterodonta</taxon>
        <taxon>Imparidentia</taxon>
        <taxon>Neoheterodontei</taxon>
        <taxon>Myida</taxon>
        <taxon>Dreissenoidea</taxon>
        <taxon>Dreissenidae</taxon>
        <taxon>Dreissena</taxon>
    </lineage>
</organism>
<reference evidence="5" key="2">
    <citation type="submission" date="2020-11" db="EMBL/GenBank/DDBJ databases">
        <authorList>
            <person name="McCartney M.A."/>
            <person name="Auch B."/>
            <person name="Kono T."/>
            <person name="Mallez S."/>
            <person name="Becker A."/>
            <person name="Gohl D.M."/>
            <person name="Silverstein K.A.T."/>
            <person name="Koren S."/>
            <person name="Bechman K.B."/>
            <person name="Herman A."/>
            <person name="Abrahante J.E."/>
            <person name="Garbe J."/>
        </authorList>
    </citation>
    <scope>NUCLEOTIDE SEQUENCE</scope>
    <source>
        <strain evidence="5">Duluth1</strain>
        <tissue evidence="5">Whole animal</tissue>
    </source>
</reference>
<dbReference type="AlphaFoldDB" id="A0A9D4IVN1"/>
<keyword evidence="6" id="KW-1185">Reference proteome</keyword>
<dbReference type="EMBL" id="JAIWYP010000008">
    <property type="protein sequence ID" value="KAH3786352.1"/>
    <property type="molecule type" value="Genomic_DNA"/>
</dbReference>
<comment type="caution">
    <text evidence="5">The sequence shown here is derived from an EMBL/GenBank/DDBJ whole genome shotgun (WGS) entry which is preliminary data.</text>
</comment>
<dbReference type="PROSITE" id="PS50189">
    <property type="entry name" value="NTR"/>
    <property type="match status" value="1"/>
</dbReference>
<name>A0A9D4IVN1_DREPO</name>
<dbReference type="Gene3D" id="2.40.50.120">
    <property type="match status" value="1"/>
</dbReference>
<dbReference type="SUPFAM" id="SSF50242">
    <property type="entry name" value="TIMP-like"/>
    <property type="match status" value="1"/>
</dbReference>
<dbReference type="GO" id="GO:0005576">
    <property type="term" value="C:extracellular region"/>
    <property type="evidence" value="ECO:0007669"/>
    <property type="project" value="UniProtKB-SubCell"/>
</dbReference>
<evidence type="ECO:0000256" key="2">
    <source>
        <dbReference type="ARBA" id="ARBA00022525"/>
    </source>
</evidence>
<sequence length="175" mass="19858">MEGSDQCQCTQSCMKQVNQELFEMALKFVSEKDAAKRRKLPKPVDTLMDYACNFKKANFVVKVNVTDVSNNPKRDVIFAHAVILEALLQGRDALREGADMEFEWDVTCSHPELTLGKIYYIIGKDGTTFNVNGMTRVRYDLMGTALVIDPEFKPLLRVLMHSFVTELKINKGCLN</sequence>
<dbReference type="Proteomes" id="UP000828390">
    <property type="component" value="Unassembled WGS sequence"/>
</dbReference>
<accession>A0A9D4IVN1</accession>
<dbReference type="InterPro" id="IPR001134">
    <property type="entry name" value="Netrin_domain"/>
</dbReference>
<evidence type="ECO:0000313" key="5">
    <source>
        <dbReference type="EMBL" id="KAH3786352.1"/>
    </source>
</evidence>
<reference evidence="5" key="1">
    <citation type="journal article" date="2019" name="bioRxiv">
        <title>The Genome of the Zebra Mussel, Dreissena polymorpha: A Resource for Invasive Species Research.</title>
        <authorList>
            <person name="McCartney M.A."/>
            <person name="Auch B."/>
            <person name="Kono T."/>
            <person name="Mallez S."/>
            <person name="Zhang Y."/>
            <person name="Obille A."/>
            <person name="Becker A."/>
            <person name="Abrahante J.E."/>
            <person name="Garbe J."/>
            <person name="Badalamenti J.P."/>
            <person name="Herman A."/>
            <person name="Mangelson H."/>
            <person name="Liachko I."/>
            <person name="Sullivan S."/>
            <person name="Sone E.D."/>
            <person name="Koren S."/>
            <person name="Silverstein K.A.T."/>
            <person name="Beckman K.B."/>
            <person name="Gohl D.M."/>
        </authorList>
    </citation>
    <scope>NUCLEOTIDE SEQUENCE</scope>
    <source>
        <strain evidence="5">Duluth1</strain>
        <tissue evidence="5">Whole animal</tissue>
    </source>
</reference>
<dbReference type="InterPro" id="IPR008993">
    <property type="entry name" value="TIMP-like_OB-fold"/>
</dbReference>
<keyword evidence="3" id="KW-1015">Disulfide bond</keyword>
<dbReference type="InterPro" id="IPR018933">
    <property type="entry name" value="Netrin_module_non-TIMP"/>
</dbReference>
<dbReference type="Pfam" id="PF01759">
    <property type="entry name" value="NTR"/>
    <property type="match status" value="1"/>
</dbReference>